<evidence type="ECO:0008006" key="22">
    <source>
        <dbReference type="Google" id="ProtNLM"/>
    </source>
</evidence>
<feature type="region of interest" description="Disordered" evidence="14">
    <location>
        <begin position="424"/>
        <end position="450"/>
    </location>
</feature>
<dbReference type="SUPFAM" id="SSF57903">
    <property type="entry name" value="FYVE/PHD zinc finger"/>
    <property type="match status" value="1"/>
</dbReference>
<comment type="subcellular location">
    <subcellularLocation>
        <location evidence="2">Chromosome</location>
    </subcellularLocation>
    <subcellularLocation>
        <location evidence="1">Nucleus</location>
    </subcellularLocation>
</comment>
<keyword evidence="9" id="KW-0862">Zinc</keyword>
<evidence type="ECO:0000256" key="12">
    <source>
        <dbReference type="ARBA" id="ARBA00023242"/>
    </source>
</evidence>
<keyword evidence="12" id="KW-0539">Nucleus</keyword>
<dbReference type="Proteomes" id="UP001367676">
    <property type="component" value="Unassembled WGS sequence"/>
</dbReference>
<dbReference type="Pfam" id="PF20826">
    <property type="entry name" value="PHD_5"/>
    <property type="match status" value="1"/>
</dbReference>
<dbReference type="Pfam" id="PF01426">
    <property type="entry name" value="BAH"/>
    <property type="match status" value="1"/>
</dbReference>
<evidence type="ECO:0000256" key="11">
    <source>
        <dbReference type="ARBA" id="ARBA00023117"/>
    </source>
</evidence>
<keyword evidence="10" id="KW-0156">Chromatin regulator</keyword>
<dbReference type="InterPro" id="IPR001214">
    <property type="entry name" value="SET_dom"/>
</dbReference>
<feature type="compositionally biased region" description="Basic and acidic residues" evidence="14">
    <location>
        <begin position="1543"/>
        <end position="1557"/>
    </location>
</feature>
<dbReference type="SMART" id="SM00570">
    <property type="entry name" value="AWS"/>
    <property type="match status" value="1"/>
</dbReference>
<feature type="compositionally biased region" description="Polar residues" evidence="14">
    <location>
        <begin position="342"/>
        <end position="355"/>
    </location>
</feature>
<dbReference type="GO" id="GO:0008270">
    <property type="term" value="F:zinc ion binding"/>
    <property type="evidence" value="ECO:0007669"/>
    <property type="project" value="UniProtKB-KW"/>
</dbReference>
<evidence type="ECO:0000256" key="13">
    <source>
        <dbReference type="PROSITE-ProRule" id="PRU00035"/>
    </source>
</evidence>
<dbReference type="Pfam" id="PF17907">
    <property type="entry name" value="AWS"/>
    <property type="match status" value="1"/>
</dbReference>
<feature type="region of interest" description="Disordered" evidence="14">
    <location>
        <begin position="53"/>
        <end position="367"/>
    </location>
</feature>
<feature type="compositionally biased region" description="Polar residues" evidence="14">
    <location>
        <begin position="1498"/>
        <end position="1510"/>
    </location>
</feature>
<feature type="domain" description="SET" evidence="16">
    <location>
        <begin position="1795"/>
        <end position="1911"/>
    </location>
</feature>
<dbReference type="InterPro" id="IPR036427">
    <property type="entry name" value="Bromodomain-like_sf"/>
</dbReference>
<dbReference type="PROSITE" id="PS50014">
    <property type="entry name" value="BROMODOMAIN_2"/>
    <property type="match status" value="1"/>
</dbReference>
<feature type="compositionally biased region" description="Basic and acidic residues" evidence="14">
    <location>
        <begin position="440"/>
        <end position="450"/>
    </location>
</feature>
<dbReference type="InterPro" id="IPR043319">
    <property type="entry name" value="PHD_ASH1L"/>
</dbReference>
<dbReference type="InterPro" id="IPR011011">
    <property type="entry name" value="Znf_FYVE_PHD"/>
</dbReference>
<feature type="compositionally biased region" description="Basic and acidic residues" evidence="14">
    <location>
        <begin position="256"/>
        <end position="269"/>
    </location>
</feature>
<feature type="compositionally biased region" description="Basic and acidic residues" evidence="14">
    <location>
        <begin position="356"/>
        <end position="367"/>
    </location>
</feature>
<dbReference type="Gene3D" id="1.20.920.10">
    <property type="entry name" value="Bromodomain-like"/>
    <property type="match status" value="1"/>
</dbReference>
<feature type="compositionally biased region" description="Low complexity" evidence="14">
    <location>
        <begin position="1171"/>
        <end position="1190"/>
    </location>
</feature>
<dbReference type="InterPro" id="IPR001025">
    <property type="entry name" value="BAH_dom"/>
</dbReference>
<feature type="region of interest" description="Disordered" evidence="14">
    <location>
        <begin position="1942"/>
        <end position="2009"/>
    </location>
</feature>
<gene>
    <name evidence="20" type="ORF">V9T40_011922</name>
</gene>
<dbReference type="SMART" id="SM00317">
    <property type="entry name" value="SET"/>
    <property type="match status" value="1"/>
</dbReference>
<dbReference type="InterPro" id="IPR001965">
    <property type="entry name" value="Znf_PHD"/>
</dbReference>
<keyword evidence="5" id="KW-0808">Transferase</keyword>
<evidence type="ECO:0000259" key="18">
    <source>
        <dbReference type="PROSITE" id="PS51038"/>
    </source>
</evidence>
<feature type="region of interest" description="Disordered" evidence="14">
    <location>
        <begin position="2592"/>
        <end position="2623"/>
    </location>
</feature>
<keyword evidence="3" id="KW-0158">Chromosome</keyword>
<feature type="domain" description="AWS" evidence="19">
    <location>
        <begin position="1741"/>
        <end position="1792"/>
    </location>
</feature>
<dbReference type="InterPro" id="IPR006560">
    <property type="entry name" value="AWS_dom"/>
</dbReference>
<feature type="region of interest" description="Disordered" evidence="14">
    <location>
        <begin position="662"/>
        <end position="726"/>
    </location>
</feature>
<keyword evidence="4" id="KW-0489">Methyltransferase</keyword>
<comment type="caution">
    <text evidence="20">The sequence shown here is derived from an EMBL/GenBank/DDBJ whole genome shotgun (WGS) entry which is preliminary data.</text>
</comment>
<dbReference type="InterPro" id="IPR003616">
    <property type="entry name" value="Post-SET_dom"/>
</dbReference>
<feature type="compositionally biased region" description="Polar residues" evidence="14">
    <location>
        <begin position="662"/>
        <end position="673"/>
    </location>
</feature>
<dbReference type="Pfam" id="PF00439">
    <property type="entry name" value="Bromodomain"/>
    <property type="match status" value="1"/>
</dbReference>
<dbReference type="InterPro" id="IPR013083">
    <property type="entry name" value="Znf_RING/FYVE/PHD"/>
</dbReference>
<dbReference type="InterPro" id="IPR046341">
    <property type="entry name" value="SET_dom_sf"/>
</dbReference>
<feature type="region of interest" description="Disordered" evidence="14">
    <location>
        <begin position="606"/>
        <end position="644"/>
    </location>
</feature>
<feature type="domain" description="BAH" evidence="18">
    <location>
        <begin position="2329"/>
        <end position="2464"/>
    </location>
</feature>
<feature type="compositionally biased region" description="Pro residues" evidence="14">
    <location>
        <begin position="2614"/>
        <end position="2623"/>
    </location>
</feature>
<keyword evidence="7" id="KW-0479">Metal-binding</keyword>
<dbReference type="CDD" id="cd19174">
    <property type="entry name" value="SET_ASH1L"/>
    <property type="match status" value="1"/>
</dbReference>
<dbReference type="InterPro" id="IPR019786">
    <property type="entry name" value="Zinc_finger_PHD-type_CS"/>
</dbReference>
<evidence type="ECO:0000256" key="2">
    <source>
        <dbReference type="ARBA" id="ARBA00004286"/>
    </source>
</evidence>
<dbReference type="GO" id="GO:0005694">
    <property type="term" value="C:chromosome"/>
    <property type="evidence" value="ECO:0007669"/>
    <property type="project" value="UniProtKB-SubCell"/>
</dbReference>
<feature type="compositionally biased region" description="Low complexity" evidence="14">
    <location>
        <begin position="1473"/>
        <end position="1483"/>
    </location>
</feature>
<feature type="compositionally biased region" description="Basic and acidic residues" evidence="14">
    <location>
        <begin position="1526"/>
        <end position="1535"/>
    </location>
</feature>
<keyword evidence="11 13" id="KW-0103">Bromodomain</keyword>
<feature type="region of interest" description="Disordered" evidence="14">
    <location>
        <begin position="787"/>
        <end position="813"/>
    </location>
</feature>
<evidence type="ECO:0000256" key="9">
    <source>
        <dbReference type="ARBA" id="ARBA00022833"/>
    </source>
</evidence>
<dbReference type="GO" id="GO:0006355">
    <property type="term" value="P:regulation of DNA-templated transcription"/>
    <property type="evidence" value="ECO:0007669"/>
    <property type="project" value="TreeGrafter"/>
</dbReference>
<dbReference type="SMART" id="SM00297">
    <property type="entry name" value="BROMO"/>
    <property type="match status" value="1"/>
</dbReference>
<feature type="compositionally biased region" description="Low complexity" evidence="14">
    <location>
        <begin position="158"/>
        <end position="191"/>
    </location>
</feature>
<accession>A0AAN9T7X7</accession>
<dbReference type="PROSITE" id="PS50868">
    <property type="entry name" value="POST_SET"/>
    <property type="match status" value="1"/>
</dbReference>
<feature type="compositionally biased region" description="Low complexity" evidence="14">
    <location>
        <begin position="2500"/>
        <end position="2521"/>
    </location>
</feature>
<feature type="compositionally biased region" description="Basic and acidic residues" evidence="14">
    <location>
        <begin position="621"/>
        <end position="632"/>
    </location>
</feature>
<dbReference type="CDD" id="cd04717">
    <property type="entry name" value="BAH_polybromo"/>
    <property type="match status" value="1"/>
</dbReference>
<dbReference type="SMART" id="SM00508">
    <property type="entry name" value="PostSET"/>
    <property type="match status" value="1"/>
</dbReference>
<dbReference type="SUPFAM" id="SSF82199">
    <property type="entry name" value="SET domain"/>
    <property type="match status" value="1"/>
</dbReference>
<feature type="compositionally biased region" description="Polar residues" evidence="14">
    <location>
        <begin position="1133"/>
        <end position="1169"/>
    </location>
</feature>
<evidence type="ECO:0000313" key="20">
    <source>
        <dbReference type="EMBL" id="KAK7575636.1"/>
    </source>
</evidence>
<evidence type="ECO:0000256" key="6">
    <source>
        <dbReference type="ARBA" id="ARBA00022691"/>
    </source>
</evidence>
<evidence type="ECO:0000256" key="3">
    <source>
        <dbReference type="ARBA" id="ARBA00022454"/>
    </source>
</evidence>
<evidence type="ECO:0000256" key="7">
    <source>
        <dbReference type="ARBA" id="ARBA00022723"/>
    </source>
</evidence>
<dbReference type="CDD" id="cd15548">
    <property type="entry name" value="PHD_ASH1L"/>
    <property type="match status" value="1"/>
</dbReference>
<dbReference type="Pfam" id="PF00856">
    <property type="entry name" value="SET"/>
    <property type="match status" value="1"/>
</dbReference>
<dbReference type="PROSITE" id="PS50280">
    <property type="entry name" value="SET"/>
    <property type="match status" value="1"/>
</dbReference>
<evidence type="ECO:0000259" key="15">
    <source>
        <dbReference type="PROSITE" id="PS50014"/>
    </source>
</evidence>
<feature type="region of interest" description="Disordered" evidence="14">
    <location>
        <begin position="870"/>
        <end position="896"/>
    </location>
</feature>
<feature type="compositionally biased region" description="Polar residues" evidence="14">
    <location>
        <begin position="212"/>
        <end position="225"/>
    </location>
</feature>
<feature type="region of interest" description="Disordered" evidence="14">
    <location>
        <begin position="1128"/>
        <end position="1210"/>
    </location>
</feature>
<proteinExistence type="predicted"/>
<feature type="compositionally biased region" description="Basic residues" evidence="14">
    <location>
        <begin position="964"/>
        <end position="979"/>
    </location>
</feature>
<dbReference type="PROSITE" id="PS51038">
    <property type="entry name" value="BAH"/>
    <property type="match status" value="1"/>
</dbReference>
<feature type="compositionally biased region" description="Polar residues" evidence="14">
    <location>
        <begin position="2543"/>
        <end position="2554"/>
    </location>
</feature>
<feature type="compositionally biased region" description="Basic and acidic residues" evidence="14">
    <location>
        <begin position="1565"/>
        <end position="1616"/>
    </location>
</feature>
<feature type="compositionally biased region" description="Low complexity" evidence="14">
    <location>
        <begin position="198"/>
        <end position="211"/>
    </location>
</feature>
<dbReference type="GO" id="GO:0042800">
    <property type="term" value="F:histone H3K4 methyltransferase activity"/>
    <property type="evidence" value="ECO:0007669"/>
    <property type="project" value="TreeGrafter"/>
</dbReference>
<dbReference type="SUPFAM" id="SSF47370">
    <property type="entry name" value="Bromodomain"/>
    <property type="match status" value="1"/>
</dbReference>
<evidence type="ECO:0000259" key="19">
    <source>
        <dbReference type="PROSITE" id="PS51215"/>
    </source>
</evidence>
<name>A0AAN9T7X7_9HEMI</name>
<evidence type="ECO:0000256" key="10">
    <source>
        <dbReference type="ARBA" id="ARBA00022853"/>
    </source>
</evidence>
<dbReference type="GO" id="GO:0005654">
    <property type="term" value="C:nucleoplasm"/>
    <property type="evidence" value="ECO:0007669"/>
    <property type="project" value="TreeGrafter"/>
</dbReference>
<dbReference type="PROSITE" id="PS01359">
    <property type="entry name" value="ZF_PHD_1"/>
    <property type="match status" value="1"/>
</dbReference>
<feature type="compositionally biased region" description="Basic and acidic residues" evidence="14">
    <location>
        <begin position="568"/>
        <end position="578"/>
    </location>
</feature>
<dbReference type="GO" id="GO:0003682">
    <property type="term" value="F:chromatin binding"/>
    <property type="evidence" value="ECO:0007669"/>
    <property type="project" value="InterPro"/>
</dbReference>
<feature type="compositionally biased region" description="Low complexity" evidence="14">
    <location>
        <begin position="243"/>
        <end position="255"/>
    </location>
</feature>
<feature type="compositionally biased region" description="Basic residues" evidence="14">
    <location>
        <begin position="802"/>
        <end position="813"/>
    </location>
</feature>
<feature type="compositionally biased region" description="Low complexity" evidence="14">
    <location>
        <begin position="686"/>
        <end position="704"/>
    </location>
</feature>
<dbReference type="SMART" id="SM00439">
    <property type="entry name" value="BAH"/>
    <property type="match status" value="1"/>
</dbReference>
<evidence type="ECO:0000259" key="16">
    <source>
        <dbReference type="PROSITE" id="PS50280"/>
    </source>
</evidence>
<dbReference type="PROSITE" id="PS51215">
    <property type="entry name" value="AWS"/>
    <property type="match status" value="1"/>
</dbReference>
<feature type="region of interest" description="Disordered" evidence="14">
    <location>
        <begin position="955"/>
        <end position="1025"/>
    </location>
</feature>
<keyword evidence="8" id="KW-0863">Zinc-finger</keyword>
<dbReference type="Gene3D" id="2.30.30.490">
    <property type="match status" value="1"/>
</dbReference>
<feature type="compositionally biased region" description="Low complexity" evidence="14">
    <location>
        <begin position="1093"/>
        <end position="1110"/>
    </location>
</feature>
<feature type="compositionally biased region" description="Low complexity" evidence="14">
    <location>
        <begin position="78"/>
        <end position="90"/>
    </location>
</feature>
<feature type="region of interest" description="Disordered" evidence="14">
    <location>
        <begin position="543"/>
        <end position="579"/>
    </location>
</feature>
<feature type="region of interest" description="Disordered" evidence="14">
    <location>
        <begin position="1468"/>
        <end position="1616"/>
    </location>
</feature>
<reference evidence="20 21" key="1">
    <citation type="submission" date="2024-03" db="EMBL/GenBank/DDBJ databases">
        <title>Adaptation during the transition from Ophiocordyceps entomopathogen to insect associate is accompanied by gene loss and intensified selection.</title>
        <authorList>
            <person name="Ward C.M."/>
            <person name="Onetto C.A."/>
            <person name="Borneman A.R."/>
        </authorList>
    </citation>
    <scope>NUCLEOTIDE SEQUENCE [LARGE SCALE GENOMIC DNA]</scope>
    <source>
        <strain evidence="20">AWRI1</strain>
        <tissue evidence="20">Single Adult Female</tissue>
    </source>
</reference>
<evidence type="ECO:0000256" key="5">
    <source>
        <dbReference type="ARBA" id="ARBA00022679"/>
    </source>
</evidence>
<feature type="compositionally biased region" description="Polar residues" evidence="14">
    <location>
        <begin position="120"/>
        <end position="147"/>
    </location>
</feature>
<feature type="compositionally biased region" description="Basic and acidic residues" evidence="14">
    <location>
        <begin position="551"/>
        <end position="561"/>
    </location>
</feature>
<feature type="compositionally biased region" description="Basic residues" evidence="14">
    <location>
        <begin position="1970"/>
        <end position="1982"/>
    </location>
</feature>
<feature type="domain" description="Bromo" evidence="15">
    <location>
        <begin position="2135"/>
        <end position="2205"/>
    </location>
</feature>
<dbReference type="Gene3D" id="3.30.40.10">
    <property type="entry name" value="Zinc/RING finger domain, C3HC4 (zinc finger)"/>
    <property type="match status" value="1"/>
</dbReference>
<feature type="region of interest" description="Disordered" evidence="14">
    <location>
        <begin position="2489"/>
        <end position="2558"/>
    </location>
</feature>
<dbReference type="SMART" id="SM00249">
    <property type="entry name" value="PHD"/>
    <property type="match status" value="1"/>
</dbReference>
<dbReference type="InterPro" id="IPR001487">
    <property type="entry name" value="Bromodomain"/>
</dbReference>
<dbReference type="GO" id="GO:0032259">
    <property type="term" value="P:methylation"/>
    <property type="evidence" value="ECO:0007669"/>
    <property type="project" value="UniProtKB-KW"/>
</dbReference>
<feature type="compositionally biased region" description="Basic residues" evidence="14">
    <location>
        <begin position="1042"/>
        <end position="1059"/>
    </location>
</feature>
<feature type="region of interest" description="Disordered" evidence="14">
    <location>
        <begin position="1038"/>
        <end position="1114"/>
    </location>
</feature>
<evidence type="ECO:0000256" key="1">
    <source>
        <dbReference type="ARBA" id="ARBA00004123"/>
    </source>
</evidence>
<keyword evidence="6" id="KW-0949">S-adenosyl-L-methionine</keyword>
<dbReference type="PANTHER" id="PTHR46147:SF3">
    <property type="entry name" value="HISTONE-LYSINE N-METHYLTRANSFERASE ASH1"/>
    <property type="match status" value="1"/>
</dbReference>
<dbReference type="Gene3D" id="2.170.270.10">
    <property type="entry name" value="SET domain"/>
    <property type="match status" value="1"/>
</dbReference>
<protein>
    <recommendedName>
        <fullName evidence="22">Histone-lysine N-methyltransferase</fullName>
    </recommendedName>
</protein>
<evidence type="ECO:0000259" key="17">
    <source>
        <dbReference type="PROSITE" id="PS50868"/>
    </source>
</evidence>
<dbReference type="FunFam" id="3.30.40.10:FF:000113">
    <property type="entry name" value="Histone-lysine N-methyltransferase"/>
    <property type="match status" value="1"/>
</dbReference>
<sequence length="2623" mass="293274">MVGDDKLTLTSQLSTCSNLHYDAHYDRSGQRTEFSYALSMDLYRIDSSLRKGYPDKSSPFARSDTTQSGNRNDLAKFSSNDILSSSSWSSVIHQPAQDSEPEDLPSTVDIDAIKQPPTPINASAQTPARQLHGDNTSFELSDDQNAADSGSESDSDSESGNSENEVENTASGVESGSSESDSASSRRSSSSSKDKPVSSHSSGSNSPPSNNEDQQQFSVRETNLEQGGLKMKLSSVAKYGHGSYDYMSNDNSSDSSESKDGHTKEEIKYATKPTRPRKRFPLSSREDCRAKNTSFKLAANNKVKRFEVPEAEFDDSDSSSSSLSSPAKRFVPVKNKSYDVGRSNTKAEPSVSRFKSTTELDRSYNRSKEEKFEKVANVFPNRKKEMKRNIYKERPPQLSASHGKYRVGQSMFSPPVLKLPGTCKLSEDSDDSDNVPRNVCKNEPKRESRDTLEKLAQQFTRPGNSAEHLQVLNDEDLAAILPEVSRLGSTNIDREVDMLSGRKKVTSVYDHKKISALSDSSSDAEMLPKQNQIVSDAINSIHVDSDESDDSRDSSTRHDSSDDSSSSEDEKGKSKEKVQYSSNLLEAFVEKTEQLSKHNISNKLDVKNSITMPSSSAKSSVDSKVDSNETSRKRGRPPKSRMSSMAEIESYMKLGCSASNVSPDSGIQSNSGSPLYGVQSPARSVSGSNKKSATSTNSKSLSLSQKAVLGASRKNSQKKKETSDLPVVLKNQTNQLPKSAKPEITKKMASISKELVPNVKTAKSVVDSDELDDLIKVPPYLGSKNHTSNVNSNVVPDATSLHGKRGPGRPKKPIYNKVNGKTNFDKTFSVKIDNQFHKSFNIATKPMFTSRAKSKKQKYRSPVVMCLENPKKRRKKKVDSSSFSYRSHENAVTPASLRGVHNKWLKKHKKHKKKSSKEKVISAEFLKEIESLAELFNKKCIIEDKRAIVKVTAPSTQTELARSKSQHRSKERYCKKRKQSDRDSESETNSVVTAPVNDTKVKRRTKKSAVEAPKVPQNNCDQRLPLKKRHYHISAPSVANNSHHHHHHHHHHQIHAKTKIRNEADVPKSGIKSPDVTKTRPPLSPKPKNTSNAPALAPATPVTPAPLTVLDTDKPPVLEESYKISKDADAVTKSVSTALPQPSSTGESTMPSIVINKLQTSSSSNQPQLITPLPSESTSSSTLSPSTKPPAGVFEPSRKLPSTSAKAKKNSIDDVLSKLKEKLKDLESPLKNTSALIEKISGSKKEEIEIVAPSEQRVLRSKRSSSEKDLILAKKNKLTATVSVRLHKLSNCELMSSSNNSVAVTPALVTTEAAKDEVTKSAILANVEITSISAATDTKTTTPAATTITIKEEEKPKLKRRKTRNRTGFPVKKKRKLKKETVIAEESCVGDVIVKVEESSVVTENDTAEAILEDDCPPIVKDESALPPVQADDWSDDDIPLARRLAPVLQPIVDAFAPTKIEISESDEAKIMKSSSRKTSTTTPVATSLEMTEKSKSDGNFTKTLPSRSSVRIHCKKQIQEEEEEAAKKEEEKKNAVVAKKSVAKEKESVEKRELRPPKPSTSATDKKPPVLKKEETKKVADKKETKGKATGDVETKVEGDVEKESKPKEETDKEEMRYEFALKNLPKQLTTKKDVIPKRRKKFLHAGLFSDFYKEEKQPVVDWKNRFAPFKPKEHPHGLLPPPPYVEDYVRRRQVDFALPYDLWWLDKHEQLPGRAVVESWKYKKIVKNAYNEVKPTNIYETQACNCEIPKEEAKFGCGDDCINRLVYTECSPAVCPLKERCANQRIQKNSGDKKLVRFMTAEKGIGVKTEKPIKTGEYILEYVGEVVTDKEFKKRMTSLYKNDIHHYCLNLDGGLVIDGHRSGSDGRFVNHSCEPNCEMQKWSVDGYYRMALFALRDIEPGEEITYDYNFALFNPAEGQPCRCGSTNCRGVIGGKSQRISPPNVNNILAGDSSASASGGGVGIASNSSKKKSRMRPRKQVRKDNAPFGSNENGPSKRRRDSEGCNGMNMLPLRSLQLMIPLKPLSPEEVQVVKDYRIFLQRSLRKVQRIREKFMKENSENPNEDANKLKTAKSKQSTEFLVQLNALSKQRFIRTRGLSQVDDNPEMTKTLQLAKILRSMYNDVVSAKDERDEKNKPYSSFFMTLPSKRKLPNYYTRVEEPIDLTAIEKNIITGIYKDIESFDADMNKLITNNVTFYGRISDYGIAAVNLRKAYNIAKFKYAAELQETLGHSLPPTFMPEQKDPGDEEEDVIRCICGLFNDEGLMIQCERCLVWQHCDCVRADTNVEDYLCERCNAREVDYDIPLDVAPPDYPKPDEKHYLTLMRDDLQIRQGDAVYVLRSIPNPETGEPHTFRTIKSFKFEDCDIFRVEQLWKTNEGQRFSFGHHYLRPHETFHEPTRKFYPNEVLKVPLYETVPLDLIMGRCHVLDPNTYCKGKPIDADPQHVYICEFRVDKEAKLFYKIPRSKQLPVCMKNYAFEKYDVRLKPSRTYAPHGDPKPTIASNNIAANATTSKSTSSQKTKITKSKENATTTHQKPSKSKESVSNSADATRLTDSVKTEEPEILVVKDPTIEKQKVRLNSLLLKLLAKKSTKGALDASYLLDMGRRNRKKPAQPRPATPTQN</sequence>
<evidence type="ECO:0000256" key="8">
    <source>
        <dbReference type="ARBA" id="ARBA00022771"/>
    </source>
</evidence>
<dbReference type="InterPro" id="IPR043151">
    <property type="entry name" value="BAH_sf"/>
</dbReference>
<keyword evidence="21" id="KW-1185">Reference proteome</keyword>
<evidence type="ECO:0000256" key="14">
    <source>
        <dbReference type="SAM" id="MobiDB-lite"/>
    </source>
</evidence>
<evidence type="ECO:0000313" key="21">
    <source>
        <dbReference type="Proteomes" id="UP001367676"/>
    </source>
</evidence>
<organism evidence="20 21">
    <name type="scientific">Parthenolecanium corni</name>
    <dbReference type="NCBI Taxonomy" id="536013"/>
    <lineage>
        <taxon>Eukaryota</taxon>
        <taxon>Metazoa</taxon>
        <taxon>Ecdysozoa</taxon>
        <taxon>Arthropoda</taxon>
        <taxon>Hexapoda</taxon>
        <taxon>Insecta</taxon>
        <taxon>Pterygota</taxon>
        <taxon>Neoptera</taxon>
        <taxon>Paraneoptera</taxon>
        <taxon>Hemiptera</taxon>
        <taxon>Sternorrhyncha</taxon>
        <taxon>Coccoidea</taxon>
        <taxon>Coccidae</taxon>
        <taxon>Parthenolecanium</taxon>
    </lineage>
</organism>
<dbReference type="EMBL" id="JBBCAQ010000036">
    <property type="protein sequence ID" value="KAK7575636.1"/>
    <property type="molecule type" value="Genomic_DNA"/>
</dbReference>
<dbReference type="PANTHER" id="PTHR46147">
    <property type="entry name" value="HISTONE-LYSINE N-METHYLTRANSFERASE ASH1"/>
    <property type="match status" value="1"/>
</dbReference>
<feature type="domain" description="Post-SET" evidence="17">
    <location>
        <begin position="1919"/>
        <end position="1935"/>
    </location>
</feature>
<evidence type="ECO:0000256" key="4">
    <source>
        <dbReference type="ARBA" id="ARBA00022603"/>
    </source>
</evidence>